<comment type="similarity">
    <text evidence="2">Belongs to the IL-6 superfamily.</text>
</comment>
<dbReference type="Gene3D" id="1.20.1250.10">
    <property type="match status" value="1"/>
</dbReference>
<dbReference type="InterPro" id="IPR003574">
    <property type="entry name" value="IL-6-like"/>
</dbReference>
<dbReference type="Proteomes" id="UP000261620">
    <property type="component" value="Unplaced"/>
</dbReference>
<keyword evidence="4" id="KW-0011">Acute phase</keyword>
<name>A0A3Q3XD19_MOLML</name>
<keyword evidence="13" id="KW-1185">Reference proteome</keyword>
<dbReference type="PANTHER" id="PTHR48494">
    <property type="entry name" value="INTERLEUKIN-6"/>
    <property type="match status" value="1"/>
</dbReference>
<evidence type="ECO:0000256" key="2">
    <source>
        <dbReference type="ARBA" id="ARBA00007432"/>
    </source>
</evidence>
<evidence type="ECO:0000256" key="9">
    <source>
        <dbReference type="ARBA" id="ARBA00023441"/>
    </source>
</evidence>
<dbReference type="GO" id="GO:0008083">
    <property type="term" value="F:growth factor activity"/>
    <property type="evidence" value="ECO:0007669"/>
    <property type="project" value="UniProtKB-KW"/>
</dbReference>
<dbReference type="GO" id="GO:0005615">
    <property type="term" value="C:extracellular space"/>
    <property type="evidence" value="ECO:0007669"/>
    <property type="project" value="UniProtKB-KW"/>
</dbReference>
<comment type="subcellular location">
    <subcellularLocation>
        <location evidence="1">Secreted</location>
    </subcellularLocation>
</comment>
<dbReference type="Ensembl" id="ENSMMOT00000026739.1">
    <property type="protein sequence ID" value="ENSMMOP00000026295.1"/>
    <property type="gene ID" value="ENSMMOG00000019934.1"/>
</dbReference>
<dbReference type="Pfam" id="PF00489">
    <property type="entry name" value="IL6"/>
    <property type="match status" value="1"/>
</dbReference>
<evidence type="ECO:0000256" key="3">
    <source>
        <dbReference type="ARBA" id="ARBA00019464"/>
    </source>
</evidence>
<evidence type="ECO:0000313" key="12">
    <source>
        <dbReference type="Ensembl" id="ENSMMOP00000026295.1"/>
    </source>
</evidence>
<dbReference type="OMA" id="DFLVEWK"/>
<keyword evidence="7" id="KW-0339">Growth factor</keyword>
<organism evidence="12 13">
    <name type="scientific">Mola mola</name>
    <name type="common">Ocean sunfish</name>
    <name type="synonym">Tetraodon mola</name>
    <dbReference type="NCBI Taxonomy" id="94237"/>
    <lineage>
        <taxon>Eukaryota</taxon>
        <taxon>Metazoa</taxon>
        <taxon>Chordata</taxon>
        <taxon>Craniata</taxon>
        <taxon>Vertebrata</taxon>
        <taxon>Euteleostomi</taxon>
        <taxon>Actinopterygii</taxon>
        <taxon>Neopterygii</taxon>
        <taxon>Teleostei</taxon>
        <taxon>Neoteleostei</taxon>
        <taxon>Acanthomorphata</taxon>
        <taxon>Eupercaria</taxon>
        <taxon>Tetraodontiformes</taxon>
        <taxon>Molidae</taxon>
        <taxon>Mola</taxon>
    </lineage>
</organism>
<evidence type="ECO:0000256" key="7">
    <source>
        <dbReference type="ARBA" id="ARBA00023030"/>
    </source>
</evidence>
<reference evidence="12" key="2">
    <citation type="submission" date="2025-09" db="UniProtKB">
        <authorList>
            <consortium name="Ensembl"/>
        </authorList>
    </citation>
    <scope>IDENTIFICATION</scope>
</reference>
<keyword evidence="6" id="KW-0964">Secreted</keyword>
<dbReference type="PANTHER" id="PTHR48494:SF1">
    <property type="entry name" value="INTERLEUKIN-6"/>
    <property type="match status" value="1"/>
</dbReference>
<accession>A0A3Q3XD19</accession>
<dbReference type="GO" id="GO:0030154">
    <property type="term" value="P:cell differentiation"/>
    <property type="evidence" value="ECO:0007669"/>
    <property type="project" value="InterPro"/>
</dbReference>
<dbReference type="STRING" id="94237.ENSMMOP00000026295"/>
<keyword evidence="5" id="KW-0202">Cytokine</keyword>
<keyword evidence="8" id="KW-1015">Disulfide bond</keyword>
<dbReference type="AlphaFoldDB" id="A0A3Q3XD19"/>
<dbReference type="InterPro" id="IPR030473">
    <property type="entry name" value="IL6/GCSF/MGF_CS"/>
</dbReference>
<dbReference type="SUPFAM" id="SSF47266">
    <property type="entry name" value="4-helical cytokines"/>
    <property type="match status" value="1"/>
</dbReference>
<evidence type="ECO:0000256" key="10">
    <source>
        <dbReference type="SAM" id="MobiDB-lite"/>
    </source>
</evidence>
<dbReference type="PROSITE" id="PS00254">
    <property type="entry name" value="INTERLEUKIN_6"/>
    <property type="match status" value="1"/>
</dbReference>
<evidence type="ECO:0000256" key="8">
    <source>
        <dbReference type="ARBA" id="ARBA00023157"/>
    </source>
</evidence>
<keyword evidence="11" id="KW-0732">Signal</keyword>
<dbReference type="GO" id="GO:0005138">
    <property type="term" value="F:interleukin-6 receptor binding"/>
    <property type="evidence" value="ECO:0007669"/>
    <property type="project" value="InterPro"/>
</dbReference>
<reference evidence="12" key="1">
    <citation type="submission" date="2025-08" db="UniProtKB">
        <authorList>
            <consortium name="Ensembl"/>
        </authorList>
    </citation>
    <scope>IDENTIFICATION</scope>
</reference>
<evidence type="ECO:0000256" key="4">
    <source>
        <dbReference type="ARBA" id="ARBA00022486"/>
    </source>
</evidence>
<evidence type="ECO:0000256" key="1">
    <source>
        <dbReference type="ARBA" id="ARBA00004613"/>
    </source>
</evidence>
<sequence length="229" mass="25519">VPSTLDACLVSALLLAVLPQRALGAPVEDAPTDSPAGEPSGDDGEALSAPDTLTLVLESALGETKRHKQEFLDEFLGEVKYDFLDHYNISSLPASCPYSNFSKEACLRRLLQGLLLYRTLLKHVEKEYPSSSIPSGASYYSGLLIRELERKVKDSAQIPALTSSQEEQLLREIDYRDTFHRKMAAHSILYKLHYFLVDCKRVIVNKRGKRSGSGRGTAPVTFYDQRLTR</sequence>
<dbReference type="InterPro" id="IPR009079">
    <property type="entry name" value="4_helix_cytokine-like_core"/>
</dbReference>
<dbReference type="GO" id="GO:0006953">
    <property type="term" value="P:acute-phase response"/>
    <property type="evidence" value="ECO:0007669"/>
    <property type="project" value="UniProtKB-KW"/>
</dbReference>
<feature type="region of interest" description="Disordered" evidence="10">
    <location>
        <begin position="26"/>
        <end position="48"/>
    </location>
</feature>
<protein>
    <recommendedName>
        <fullName evidence="3">Interleukin-6</fullName>
    </recommendedName>
</protein>
<evidence type="ECO:0000313" key="13">
    <source>
        <dbReference type="Proteomes" id="UP000261620"/>
    </source>
</evidence>
<comment type="function">
    <text evidence="9">Cytokine with a wide variety of biological functions in immunity, tissue regeneration, and metabolism. Binds to IL6R, then the complex associates to the signaling subunit IL6ST/gp130 to trigger the intracellular IL6-signaling pathway. The interaction with the membrane-bound IL6R and IL6ST stimulates 'classic signaling', whereas the binding of IL6 and soluble IL6R to IL6ST stimulates 'trans-signaling'. Alternatively, 'cluster signaling' occurs when membrane-bound IL6:IL6R complexes on transmitter cells activate IL6ST receptors on neighboring receiver cells.</text>
</comment>
<evidence type="ECO:0000256" key="11">
    <source>
        <dbReference type="SAM" id="SignalP"/>
    </source>
</evidence>
<dbReference type="GO" id="GO:0005125">
    <property type="term" value="F:cytokine activity"/>
    <property type="evidence" value="ECO:0007669"/>
    <property type="project" value="UniProtKB-KW"/>
</dbReference>
<evidence type="ECO:0000256" key="6">
    <source>
        <dbReference type="ARBA" id="ARBA00022525"/>
    </source>
</evidence>
<evidence type="ECO:0000256" key="5">
    <source>
        <dbReference type="ARBA" id="ARBA00022514"/>
    </source>
</evidence>
<feature type="signal peptide" evidence="11">
    <location>
        <begin position="1"/>
        <end position="24"/>
    </location>
</feature>
<proteinExistence type="inferred from homology"/>
<feature type="chain" id="PRO_5018793070" description="Interleukin-6" evidence="11">
    <location>
        <begin position="25"/>
        <end position="229"/>
    </location>
</feature>